<proteinExistence type="predicted"/>
<sequence length="86" mass="9394">MAGSESWLTDRDYTSIDREDDALSPIDFFSVLKMAMIDEGIVMSPKPGSGDSRKVPDTGYDIYEESMVIKCEAFRGFDNASGASLG</sequence>
<gene>
    <name evidence="1" type="ORF">O3P69_014691</name>
</gene>
<dbReference type="EMBL" id="JARAKH010000022">
    <property type="protein sequence ID" value="KAK8392493.1"/>
    <property type="molecule type" value="Genomic_DNA"/>
</dbReference>
<evidence type="ECO:0000313" key="1">
    <source>
        <dbReference type="EMBL" id="KAK8392493.1"/>
    </source>
</evidence>
<reference evidence="1 2" key="1">
    <citation type="submission" date="2023-03" db="EMBL/GenBank/DDBJ databases">
        <title>High-quality genome of Scylla paramamosain provides insights in environmental adaptation.</title>
        <authorList>
            <person name="Zhang L."/>
        </authorList>
    </citation>
    <scope>NUCLEOTIDE SEQUENCE [LARGE SCALE GENOMIC DNA]</scope>
    <source>
        <strain evidence="1">LZ_2023a</strain>
        <tissue evidence="1">Muscle</tissue>
    </source>
</reference>
<evidence type="ECO:0000313" key="2">
    <source>
        <dbReference type="Proteomes" id="UP001487740"/>
    </source>
</evidence>
<comment type="caution">
    <text evidence="1">The sequence shown here is derived from an EMBL/GenBank/DDBJ whole genome shotgun (WGS) entry which is preliminary data.</text>
</comment>
<protein>
    <submittedName>
        <fullName evidence="1">Uncharacterized protein</fullName>
    </submittedName>
</protein>
<dbReference type="Proteomes" id="UP001487740">
    <property type="component" value="Unassembled WGS sequence"/>
</dbReference>
<name>A0AAW0TZL3_SCYPA</name>
<keyword evidence="2" id="KW-1185">Reference proteome</keyword>
<organism evidence="1 2">
    <name type="scientific">Scylla paramamosain</name>
    <name type="common">Mud crab</name>
    <dbReference type="NCBI Taxonomy" id="85552"/>
    <lineage>
        <taxon>Eukaryota</taxon>
        <taxon>Metazoa</taxon>
        <taxon>Ecdysozoa</taxon>
        <taxon>Arthropoda</taxon>
        <taxon>Crustacea</taxon>
        <taxon>Multicrustacea</taxon>
        <taxon>Malacostraca</taxon>
        <taxon>Eumalacostraca</taxon>
        <taxon>Eucarida</taxon>
        <taxon>Decapoda</taxon>
        <taxon>Pleocyemata</taxon>
        <taxon>Brachyura</taxon>
        <taxon>Eubrachyura</taxon>
        <taxon>Portunoidea</taxon>
        <taxon>Portunidae</taxon>
        <taxon>Portuninae</taxon>
        <taxon>Scylla</taxon>
    </lineage>
</organism>
<accession>A0AAW0TZL3</accession>
<dbReference type="AlphaFoldDB" id="A0AAW0TZL3"/>